<dbReference type="AlphaFoldDB" id="A0A177WA10"/>
<feature type="region of interest" description="Disordered" evidence="1">
    <location>
        <begin position="753"/>
        <end position="792"/>
    </location>
</feature>
<reference evidence="3 4" key="2">
    <citation type="submission" date="2016-05" db="EMBL/GenBank/DDBJ databases">
        <title>Lineage-specific infection strategies underlie the spectrum of fungal disease in amphibians.</title>
        <authorList>
            <person name="Cuomo C.A."/>
            <person name="Farrer R.A."/>
            <person name="James T."/>
            <person name="Longcore J."/>
            <person name="Birren B."/>
        </authorList>
    </citation>
    <scope>NUCLEOTIDE SEQUENCE [LARGE SCALE GENOMIC DNA]</scope>
    <source>
        <strain evidence="3 4">JEL423</strain>
    </source>
</reference>
<protein>
    <recommendedName>
        <fullName evidence="2">GYF domain-containing protein</fullName>
    </recommendedName>
</protein>
<dbReference type="Pfam" id="PF02213">
    <property type="entry name" value="GYF"/>
    <property type="match status" value="1"/>
</dbReference>
<dbReference type="eggNOG" id="KOG1862">
    <property type="taxonomic scope" value="Eukaryota"/>
</dbReference>
<feature type="compositionally biased region" description="Polar residues" evidence="1">
    <location>
        <begin position="71"/>
        <end position="108"/>
    </location>
</feature>
<dbReference type="VEuPathDB" id="FungiDB:BDEG_20774"/>
<feature type="compositionally biased region" description="Basic and acidic residues" evidence="1">
    <location>
        <begin position="713"/>
        <end position="728"/>
    </location>
</feature>
<reference evidence="3 4" key="1">
    <citation type="submission" date="2006-10" db="EMBL/GenBank/DDBJ databases">
        <title>The Genome Sequence of Batrachochytrium dendrobatidis JEL423.</title>
        <authorList>
            <consortium name="The Broad Institute Genome Sequencing Platform"/>
            <person name="Birren B."/>
            <person name="Lander E."/>
            <person name="Galagan J."/>
            <person name="Cuomo C."/>
            <person name="Devon K."/>
            <person name="Jaffe D."/>
            <person name="Butler J."/>
            <person name="Alvarez P."/>
            <person name="Gnerre S."/>
            <person name="Grabherr M."/>
            <person name="Kleber M."/>
            <person name="Mauceli E."/>
            <person name="Brockman W."/>
            <person name="Young S."/>
            <person name="LaButti K."/>
            <person name="Sykes S."/>
            <person name="DeCaprio D."/>
            <person name="Crawford M."/>
            <person name="Koehrsen M."/>
            <person name="Engels R."/>
            <person name="Montgomery P."/>
            <person name="Pearson M."/>
            <person name="Howarth C."/>
            <person name="Larson L."/>
            <person name="White J."/>
            <person name="O'Leary S."/>
            <person name="Kodira C."/>
            <person name="Zeng Q."/>
            <person name="Yandava C."/>
            <person name="Alvarado L."/>
            <person name="Longcore J."/>
            <person name="James T."/>
        </authorList>
    </citation>
    <scope>NUCLEOTIDE SEQUENCE [LARGE SCALE GENOMIC DNA]</scope>
    <source>
        <strain evidence="3 4">JEL423</strain>
    </source>
</reference>
<dbReference type="STRING" id="403673.A0A177WA10"/>
<evidence type="ECO:0000313" key="3">
    <source>
        <dbReference type="EMBL" id="OAJ36616.1"/>
    </source>
</evidence>
<feature type="region of interest" description="Disordered" evidence="1">
    <location>
        <begin position="687"/>
        <end position="734"/>
    </location>
</feature>
<feature type="compositionally biased region" description="Basic and acidic residues" evidence="1">
    <location>
        <begin position="761"/>
        <end position="773"/>
    </location>
</feature>
<feature type="compositionally biased region" description="Basic and acidic residues" evidence="1">
    <location>
        <begin position="27"/>
        <end position="37"/>
    </location>
</feature>
<evidence type="ECO:0000313" key="4">
    <source>
        <dbReference type="Proteomes" id="UP000077115"/>
    </source>
</evidence>
<dbReference type="PANTHER" id="PTHR14445">
    <property type="entry name" value="GRB10 INTERACTING GYF PROTEIN"/>
    <property type="match status" value="1"/>
</dbReference>
<organism evidence="3 4">
    <name type="scientific">Batrachochytrium dendrobatidis (strain JEL423)</name>
    <dbReference type="NCBI Taxonomy" id="403673"/>
    <lineage>
        <taxon>Eukaryota</taxon>
        <taxon>Fungi</taxon>
        <taxon>Fungi incertae sedis</taxon>
        <taxon>Chytridiomycota</taxon>
        <taxon>Chytridiomycota incertae sedis</taxon>
        <taxon>Chytridiomycetes</taxon>
        <taxon>Rhizophydiales</taxon>
        <taxon>Rhizophydiales incertae sedis</taxon>
        <taxon>Batrachochytrium</taxon>
    </lineage>
</organism>
<feature type="region of interest" description="Disordered" evidence="1">
    <location>
        <begin position="237"/>
        <end position="274"/>
    </location>
</feature>
<accession>A0A177WA10</accession>
<dbReference type="Gene3D" id="3.30.1490.40">
    <property type="match status" value="1"/>
</dbReference>
<dbReference type="SUPFAM" id="SSF55277">
    <property type="entry name" value="GYF domain"/>
    <property type="match status" value="1"/>
</dbReference>
<sequence>MRKIPASSPDQQSSLQLQPLPQQQQEHSTKDRHESQQQHKGQQNHPGGSGAAFNSKASAAPIKSAWATGRPNLTGSPPTHPSNTSASVALGHTRQQSLDTHKSSPSKQSHAHHMVDAPKSAVSKAISSDPTAIRDSVLTSHTKHLGFGKDPRDAVTAERTEPNVAASLQSNANSNQTSNPFSFSRDVILGLFRDLNMLKPADFDETLGCFVKEGRDPLANVPLSEHEKKLLSMSSINSEAPMRRPNSSYRQDTLKNTRNGGMGQDMRGGRRGMMIGGERNFADRVRARDPMANSAMGMGLSEAQHPDELWDTPTSLGSFASGVFGGLDKRGMDNNANHIHGNDLHNDKFMMDDEMAKLAFEEERLRQMHFSQRPNSPLRMGSRSKFDDGHFGLSNASHSGMLLDPSDALNQQHRRNSPSGNFDFEGMRDIGSTTSPALMRRSHSGMSSAAASNLHHTGPMPSQMFNEAPAFMPGSLAMPGFQFVPPQWVYKDPSGVLRGPFTSEQMHNWYKDGYFPENLPIKCVEDPLYIALSQFVERYGQQAPFLESLMEQEQLEKMFFLRQMQQRRWQVSGMPGASALGLGELAGGNPGELRMQPPPHTQLADGGQHDINSLAHYISVQMDVLDDAAILHLPALASIPIQQRIVLITEMRHAKAGQQYQMMMQQQRQQELAQQQQSIGAGRNALNTDAGLINSSGNTMLRDGRSDSSSPKSLDDKAGALKSPKEHSASPSVSSFLEVNKAGDFQIETEVLSDPVSTPKSPEHLHTDVKPVESKQSSPSRRQSKPKESAAVHFNKNTVEPAIKEETAWTSAPAVSKKSEKRKKSNADMIEQTVEAAVESPTEQAPIKEKSAPWAACTESQESVPGKTKLSLKQIQEAEQREFEERERRRVKDAQLQIQQMVLQEQQAAATGVPAQSTWANNSSPWKVNAATKTTAPKAGPVAHRKSLAEIMKDESKRKTAEVLRQAEMVATTDKRYADSAATGVSSLHTTGASWGSSGSKVPAVVATGPVLKPVMVPAQTSSHISHISTTSADGGAWNVVGKQTSAPSTGSRPTLQSPSSTLASARVSQTPSQATNGSAALVQWCRVALRGVQRTSTTVNVDEFITMLNSINVKESATITMICDDTLGGSTAIDPRKFADEYIRRRQAEASGTHWSAQSSAESDRHPNLTILQPVAAESEWSTVPVGKGEFVTGDSLDSFADKNKFVIKSNKKKNKK</sequence>
<evidence type="ECO:0000256" key="1">
    <source>
        <dbReference type="SAM" id="MobiDB-lite"/>
    </source>
</evidence>
<dbReference type="SMART" id="SM00444">
    <property type="entry name" value="GYF"/>
    <property type="match status" value="1"/>
</dbReference>
<dbReference type="OrthoDB" id="6415790at2759"/>
<dbReference type="PANTHER" id="PTHR14445:SF36">
    <property type="entry name" value="FI03272P-RELATED"/>
    <property type="match status" value="1"/>
</dbReference>
<feature type="region of interest" description="Disordered" evidence="1">
    <location>
        <begin position="1"/>
        <end position="128"/>
    </location>
</feature>
<name>A0A177WA10_BATDL</name>
<gene>
    <name evidence="3" type="ORF">BDEG_20774</name>
</gene>
<feature type="domain" description="GYF" evidence="2">
    <location>
        <begin position="485"/>
        <end position="533"/>
    </location>
</feature>
<dbReference type="PROSITE" id="PS50829">
    <property type="entry name" value="GYF"/>
    <property type="match status" value="1"/>
</dbReference>
<feature type="compositionally biased region" description="Low complexity" evidence="1">
    <location>
        <begin position="7"/>
        <end position="25"/>
    </location>
</feature>
<feature type="region of interest" description="Disordered" evidence="1">
    <location>
        <begin position="1036"/>
        <end position="1074"/>
    </location>
</feature>
<dbReference type="Proteomes" id="UP000077115">
    <property type="component" value="Unassembled WGS sequence"/>
</dbReference>
<dbReference type="InterPro" id="IPR003169">
    <property type="entry name" value="GYF"/>
</dbReference>
<feature type="compositionally biased region" description="Polar residues" evidence="1">
    <location>
        <begin position="245"/>
        <end position="257"/>
    </location>
</feature>
<dbReference type="InterPro" id="IPR035445">
    <property type="entry name" value="GYF-like_dom_sf"/>
</dbReference>
<evidence type="ECO:0000259" key="2">
    <source>
        <dbReference type="PROSITE" id="PS50829"/>
    </source>
</evidence>
<dbReference type="EMBL" id="DS022300">
    <property type="protein sequence ID" value="OAJ36616.1"/>
    <property type="molecule type" value="Genomic_DNA"/>
</dbReference>
<dbReference type="GO" id="GO:0005829">
    <property type="term" value="C:cytosol"/>
    <property type="evidence" value="ECO:0007669"/>
    <property type="project" value="TreeGrafter"/>
</dbReference>
<feature type="compositionally biased region" description="Polar residues" evidence="1">
    <location>
        <begin position="1042"/>
        <end position="1074"/>
    </location>
</feature>
<proteinExistence type="predicted"/>
<feature type="region of interest" description="Disordered" evidence="1">
    <location>
        <begin position="836"/>
        <end position="870"/>
    </location>
</feature>
<dbReference type="InterPro" id="IPR051640">
    <property type="entry name" value="GRB10-interact_GYF"/>
</dbReference>